<dbReference type="EMBL" id="FN657102">
    <property type="protein sequence ID" value="CBY42382.1"/>
    <property type="molecule type" value="Genomic_DNA"/>
</dbReference>
<evidence type="ECO:0000256" key="1">
    <source>
        <dbReference type="SAM" id="MobiDB-lite"/>
    </source>
</evidence>
<feature type="region of interest" description="Disordered" evidence="1">
    <location>
        <begin position="1"/>
        <end position="133"/>
    </location>
</feature>
<gene>
    <name evidence="2" type="ORF">GSOID_T00026069001</name>
</gene>
<dbReference type="Proteomes" id="UP000011014">
    <property type="component" value="Unassembled WGS sequence"/>
</dbReference>
<organism evidence="2">
    <name type="scientific">Oikopleura dioica</name>
    <name type="common">Tunicate</name>
    <dbReference type="NCBI Taxonomy" id="34765"/>
    <lineage>
        <taxon>Eukaryota</taxon>
        <taxon>Metazoa</taxon>
        <taxon>Chordata</taxon>
        <taxon>Tunicata</taxon>
        <taxon>Appendicularia</taxon>
        <taxon>Copelata</taxon>
        <taxon>Oikopleuridae</taxon>
        <taxon>Oikopleura</taxon>
    </lineage>
</organism>
<accession>E4Z3V4</accession>
<evidence type="ECO:0000313" key="2">
    <source>
        <dbReference type="EMBL" id="CBY42382.1"/>
    </source>
</evidence>
<proteinExistence type="predicted"/>
<feature type="non-terminal residue" evidence="2">
    <location>
        <position position="1"/>
    </location>
</feature>
<sequence>AIQRQENSILNERPRVFDPAPGRNPRPAPTPIYQHPYNSPYDSYQPRYGEVRYRGDNYRPSEDLYQDRPWPTVTENRAPFRSDIFGENRGFQSSQNSGFLQSHSPPISSAAFDSVTRSSTIPPPGFASTSSNAKDLRAVFGNQPQSTLFPGEITSKERKKQDERIREAGERYKIRGIWDN</sequence>
<feature type="compositionally biased region" description="Basic and acidic residues" evidence="1">
    <location>
        <begin position="49"/>
        <end position="66"/>
    </location>
</feature>
<feature type="compositionally biased region" description="Polar residues" evidence="1">
    <location>
        <begin position="1"/>
        <end position="10"/>
    </location>
</feature>
<reference evidence="2" key="1">
    <citation type="journal article" date="2010" name="Science">
        <title>Plasticity of animal genome architecture unmasked by rapid evolution of a pelagic tunicate.</title>
        <authorList>
            <person name="Denoeud F."/>
            <person name="Henriet S."/>
            <person name="Mungpakdee S."/>
            <person name="Aury J.M."/>
            <person name="Da Silva C."/>
            <person name="Brinkmann H."/>
            <person name="Mikhaleva J."/>
            <person name="Olsen L.C."/>
            <person name="Jubin C."/>
            <person name="Canestro C."/>
            <person name="Bouquet J.M."/>
            <person name="Danks G."/>
            <person name="Poulain J."/>
            <person name="Campsteijn C."/>
            <person name="Adamski M."/>
            <person name="Cross I."/>
            <person name="Yadetie F."/>
            <person name="Muffato M."/>
            <person name="Louis A."/>
            <person name="Butcher S."/>
            <person name="Tsagkogeorga G."/>
            <person name="Konrad A."/>
            <person name="Singh S."/>
            <person name="Jensen M.F."/>
            <person name="Cong E.H."/>
            <person name="Eikeseth-Otteraa H."/>
            <person name="Noel B."/>
            <person name="Anthouard V."/>
            <person name="Porcel B.M."/>
            <person name="Kachouri-Lafond R."/>
            <person name="Nishino A."/>
            <person name="Ugolini M."/>
            <person name="Chourrout P."/>
            <person name="Nishida H."/>
            <person name="Aasland R."/>
            <person name="Huzurbazar S."/>
            <person name="Westhof E."/>
            <person name="Delsuc F."/>
            <person name="Lehrach H."/>
            <person name="Reinhardt R."/>
            <person name="Weissenbach J."/>
            <person name="Roy S.W."/>
            <person name="Artiguenave F."/>
            <person name="Postlethwait J.H."/>
            <person name="Manak J.R."/>
            <person name="Thompson E.M."/>
            <person name="Jaillon O."/>
            <person name="Du Pasquier L."/>
            <person name="Boudinot P."/>
            <person name="Liberles D.A."/>
            <person name="Volff J.N."/>
            <person name="Philippe H."/>
            <person name="Lenhard B."/>
            <person name="Roest Crollius H."/>
            <person name="Wincker P."/>
            <person name="Chourrout D."/>
        </authorList>
    </citation>
    <scope>NUCLEOTIDE SEQUENCE [LARGE SCALE GENOMIC DNA]</scope>
</reference>
<feature type="compositionally biased region" description="Polar residues" evidence="1">
    <location>
        <begin position="90"/>
        <end position="107"/>
    </location>
</feature>
<protein>
    <submittedName>
        <fullName evidence="2">Uncharacterized protein</fullName>
    </submittedName>
</protein>
<dbReference type="AlphaFoldDB" id="E4Z3V4"/>
<name>E4Z3V4_OIKDI</name>